<organism evidence="4 5">
    <name type="scientific">Romanomermis culicivorax</name>
    <name type="common">Nematode worm</name>
    <dbReference type="NCBI Taxonomy" id="13658"/>
    <lineage>
        <taxon>Eukaryota</taxon>
        <taxon>Metazoa</taxon>
        <taxon>Ecdysozoa</taxon>
        <taxon>Nematoda</taxon>
        <taxon>Enoplea</taxon>
        <taxon>Dorylaimia</taxon>
        <taxon>Mermithida</taxon>
        <taxon>Mermithoidea</taxon>
        <taxon>Mermithidae</taxon>
        <taxon>Romanomermis</taxon>
    </lineage>
</organism>
<keyword evidence="4" id="KW-1185">Reference proteome</keyword>
<accession>A0A915J016</accession>
<proteinExistence type="predicted"/>
<sequence>MQFCISRIALRLSLLIFALNVTWLQGAHRSKRVLKTEITEYAKPHSKPWMAILLRPNRYRDDAYIPCGAFLINRPPYLHDSVSRGSSDLLLTAGHCLVDNGRLWSRKEQIRHTPDKFTVFLGKHNASGYEDTEQRFHVINSIVHKKYVDINDPKYDIGLIQLNRKVAFNEFIKPIPLIKLKPKLKTNCSMSGWGSKHALEDTWNFGAQGRYGLFSTLATAYFSDATMNDSRIQYKNVSKERRTINTHKDLKKSSGKVKCSHPVNFP</sequence>
<dbReference type="InterPro" id="IPR001254">
    <property type="entry name" value="Trypsin_dom"/>
</dbReference>
<dbReference type="PROSITE" id="PS50240">
    <property type="entry name" value="TRYPSIN_DOM"/>
    <property type="match status" value="1"/>
</dbReference>
<dbReference type="Pfam" id="PF00089">
    <property type="entry name" value="Trypsin"/>
    <property type="match status" value="1"/>
</dbReference>
<dbReference type="PANTHER" id="PTHR24271">
    <property type="entry name" value="KALLIKREIN-RELATED"/>
    <property type="match status" value="1"/>
</dbReference>
<evidence type="ECO:0000259" key="3">
    <source>
        <dbReference type="PROSITE" id="PS50240"/>
    </source>
</evidence>
<evidence type="ECO:0000256" key="1">
    <source>
        <dbReference type="ARBA" id="ARBA00023157"/>
    </source>
</evidence>
<dbReference type="SUPFAM" id="SSF50494">
    <property type="entry name" value="Trypsin-like serine proteases"/>
    <property type="match status" value="1"/>
</dbReference>
<dbReference type="InterPro" id="IPR009003">
    <property type="entry name" value="Peptidase_S1_PA"/>
</dbReference>
<feature type="chain" id="PRO_5037127125" evidence="2">
    <location>
        <begin position="27"/>
        <end position="266"/>
    </location>
</feature>
<feature type="signal peptide" evidence="2">
    <location>
        <begin position="1"/>
        <end position="26"/>
    </location>
</feature>
<dbReference type="Proteomes" id="UP000887565">
    <property type="component" value="Unplaced"/>
</dbReference>
<evidence type="ECO:0000313" key="4">
    <source>
        <dbReference type="Proteomes" id="UP000887565"/>
    </source>
</evidence>
<evidence type="ECO:0000256" key="2">
    <source>
        <dbReference type="SAM" id="SignalP"/>
    </source>
</evidence>
<keyword evidence="2" id="KW-0732">Signal</keyword>
<dbReference type="GO" id="GO:0004252">
    <property type="term" value="F:serine-type endopeptidase activity"/>
    <property type="evidence" value="ECO:0007669"/>
    <property type="project" value="InterPro"/>
</dbReference>
<name>A0A915J016_ROMCU</name>
<dbReference type="PROSITE" id="PS00134">
    <property type="entry name" value="TRYPSIN_HIS"/>
    <property type="match status" value="1"/>
</dbReference>
<dbReference type="AlphaFoldDB" id="A0A915J016"/>
<dbReference type="SMART" id="SM00020">
    <property type="entry name" value="Tryp_SPc"/>
    <property type="match status" value="1"/>
</dbReference>
<reference evidence="5" key="1">
    <citation type="submission" date="2022-11" db="UniProtKB">
        <authorList>
            <consortium name="WormBaseParasite"/>
        </authorList>
    </citation>
    <scope>IDENTIFICATION</scope>
</reference>
<feature type="domain" description="Peptidase S1" evidence="3">
    <location>
        <begin position="24"/>
        <end position="266"/>
    </location>
</feature>
<keyword evidence="1" id="KW-1015">Disulfide bond</keyword>
<dbReference type="InterPro" id="IPR043504">
    <property type="entry name" value="Peptidase_S1_PA_chymotrypsin"/>
</dbReference>
<evidence type="ECO:0000313" key="5">
    <source>
        <dbReference type="WBParaSite" id="nRc.2.0.1.t19720-RA"/>
    </source>
</evidence>
<protein>
    <submittedName>
        <fullName evidence="5">Peptidase S1 domain-containing protein</fullName>
    </submittedName>
</protein>
<dbReference type="InterPro" id="IPR018114">
    <property type="entry name" value="TRYPSIN_HIS"/>
</dbReference>
<dbReference type="WBParaSite" id="nRc.2.0.1.t19720-RA">
    <property type="protein sequence ID" value="nRc.2.0.1.t19720-RA"/>
    <property type="gene ID" value="nRc.2.0.1.g19720"/>
</dbReference>
<dbReference type="Gene3D" id="2.40.10.10">
    <property type="entry name" value="Trypsin-like serine proteases"/>
    <property type="match status" value="1"/>
</dbReference>
<dbReference type="GO" id="GO:0006508">
    <property type="term" value="P:proteolysis"/>
    <property type="evidence" value="ECO:0007669"/>
    <property type="project" value="InterPro"/>
</dbReference>
<dbReference type="PANTHER" id="PTHR24271:SF50">
    <property type="match status" value="1"/>
</dbReference>